<dbReference type="Gene3D" id="3.30.420.40">
    <property type="match status" value="1"/>
</dbReference>
<dbReference type="Pfam" id="PF11104">
    <property type="entry name" value="PilM_2"/>
    <property type="match status" value="1"/>
</dbReference>
<sequence length="299" mass="31578">MTGFPLFSDHRSTRLCAGLDITPDRVRLALLRRYGRRAQLLRLTQRLTGGVICTDGQISDFDALLLMCRSLLDDPLCHGAALALALPAGSLIGRRLVLPAGATPVQRLVQVRAEMAAHGVGTDDHALDYQELGPQPASPADTQILALAAPTLAVEDRLALAAALGRPLATLAPEDLCLAAWLRADQRSGEHAVLRLDRGGNWLLQGAGPSHPLPPQTTSGGYLALLARAAPILRPLPRRLLLSGDHPALGAMARAFGKYAGLDAQVATPPSSLMLSAQIAAQIPIDYQLALALAWEGLA</sequence>
<accession>A0A6M3ZWW6</accession>
<name>A0A6M3ZWW6_9BURK</name>
<evidence type="ECO:0000313" key="1">
    <source>
        <dbReference type="EMBL" id="QJQ03175.1"/>
    </source>
</evidence>
<dbReference type="AlphaFoldDB" id="A0A6M3ZWW6"/>
<protein>
    <submittedName>
        <fullName evidence="1">Pilus assembly protein PilM</fullName>
    </submittedName>
</protein>
<evidence type="ECO:0000313" key="2">
    <source>
        <dbReference type="Proteomes" id="UP000501648"/>
    </source>
</evidence>
<dbReference type="Gene3D" id="3.30.1490.300">
    <property type="match status" value="1"/>
</dbReference>
<dbReference type="Proteomes" id="UP000501648">
    <property type="component" value="Chromosome"/>
</dbReference>
<proteinExistence type="predicted"/>
<dbReference type="EMBL" id="CP008956">
    <property type="protein sequence ID" value="QJQ03175.1"/>
    <property type="molecule type" value="Genomic_DNA"/>
</dbReference>
<dbReference type="RefSeq" id="WP_017453689.1">
    <property type="nucleotide sequence ID" value="NZ_CP008956.1"/>
</dbReference>
<dbReference type="InterPro" id="IPR005883">
    <property type="entry name" value="PilM"/>
</dbReference>
<reference evidence="1 2" key="1">
    <citation type="journal article" date="2012" name="J. Bacteriol.">
        <title>Genome sequence of the pathogenic Herbaspirillum seropedicae strain Os34, isolated from rice roots.</title>
        <authorList>
            <person name="Ye W."/>
            <person name="Ye S."/>
            <person name="Liu J."/>
            <person name="Chang S."/>
            <person name="Chen M."/>
            <person name="Zhu B."/>
            <person name="Guo L."/>
            <person name="An Q."/>
        </authorList>
    </citation>
    <scope>NUCLEOTIDE SEQUENCE [LARGE SCALE GENOMIC DNA]</scope>
    <source>
        <strain evidence="1 2">Os34</strain>
    </source>
</reference>
<gene>
    <name evidence="1" type="ORF">C798_23955</name>
</gene>
<organism evidence="1 2">
    <name type="scientific">Herbaspirillum rubrisubalbicans Os34</name>
    <dbReference type="NCBI Taxonomy" id="1235827"/>
    <lineage>
        <taxon>Bacteria</taxon>
        <taxon>Pseudomonadati</taxon>
        <taxon>Pseudomonadota</taxon>
        <taxon>Betaproteobacteria</taxon>
        <taxon>Burkholderiales</taxon>
        <taxon>Oxalobacteraceae</taxon>
        <taxon>Herbaspirillum</taxon>
    </lineage>
</organism>